<comment type="subcellular location">
    <subcellularLocation>
        <location evidence="1">Nucleus</location>
    </subcellularLocation>
</comment>
<evidence type="ECO:0000313" key="8">
    <source>
        <dbReference type="EMBL" id="CAH7675003.1"/>
    </source>
</evidence>
<evidence type="ECO:0000259" key="7">
    <source>
        <dbReference type="SMART" id="SM01370"/>
    </source>
</evidence>
<protein>
    <submittedName>
        <fullName evidence="8">TAFII55 protein conserved region-domain-containing protein</fullName>
    </submittedName>
</protein>
<keyword evidence="9" id="KW-1185">Reference proteome</keyword>
<dbReference type="GO" id="GO:0051123">
    <property type="term" value="P:RNA polymerase II preinitiation complex assembly"/>
    <property type="evidence" value="ECO:0007669"/>
    <property type="project" value="TreeGrafter"/>
</dbReference>
<comment type="similarity">
    <text evidence="2">Belongs to the TAF7 family.</text>
</comment>
<dbReference type="InterPro" id="IPR037817">
    <property type="entry name" value="TAF7"/>
</dbReference>
<dbReference type="SMART" id="SM01370">
    <property type="entry name" value="TAFII55_N"/>
    <property type="match status" value="1"/>
</dbReference>
<keyword evidence="4" id="KW-0804">Transcription</keyword>
<feature type="region of interest" description="Disordered" evidence="6">
    <location>
        <begin position="437"/>
        <end position="489"/>
    </location>
</feature>
<evidence type="ECO:0000313" key="9">
    <source>
        <dbReference type="Proteomes" id="UP001153365"/>
    </source>
</evidence>
<dbReference type="PANTHER" id="PTHR12228:SF0">
    <property type="entry name" value="TATA-BOX BINDING PROTEIN ASSOCIATED FACTOR 7"/>
    <property type="match status" value="1"/>
</dbReference>
<gene>
    <name evidence="8" type="ORF">PPACK8108_LOCUS9964</name>
</gene>
<evidence type="ECO:0000256" key="1">
    <source>
        <dbReference type="ARBA" id="ARBA00004123"/>
    </source>
</evidence>
<dbReference type="EMBL" id="CALTRL010002204">
    <property type="protein sequence ID" value="CAH7675003.1"/>
    <property type="molecule type" value="Genomic_DNA"/>
</dbReference>
<organism evidence="8 9">
    <name type="scientific">Phakopsora pachyrhizi</name>
    <name type="common">Asian soybean rust disease fungus</name>
    <dbReference type="NCBI Taxonomy" id="170000"/>
    <lineage>
        <taxon>Eukaryota</taxon>
        <taxon>Fungi</taxon>
        <taxon>Dikarya</taxon>
        <taxon>Basidiomycota</taxon>
        <taxon>Pucciniomycotina</taxon>
        <taxon>Pucciniomycetes</taxon>
        <taxon>Pucciniales</taxon>
        <taxon>Phakopsoraceae</taxon>
        <taxon>Phakopsora</taxon>
    </lineage>
</organism>
<comment type="caution">
    <text evidence="8">The sequence shown here is derived from an EMBL/GenBank/DDBJ whole genome shotgun (WGS) entry which is preliminary data.</text>
</comment>
<feature type="domain" description="TAFII55 protein conserved region" evidence="7">
    <location>
        <begin position="24"/>
        <end position="178"/>
    </location>
</feature>
<keyword evidence="5" id="KW-0539">Nucleus</keyword>
<feature type="compositionally biased region" description="Basic and acidic residues" evidence="6">
    <location>
        <begin position="440"/>
        <end position="451"/>
    </location>
</feature>
<evidence type="ECO:0000256" key="4">
    <source>
        <dbReference type="ARBA" id="ARBA00023163"/>
    </source>
</evidence>
<dbReference type="AlphaFoldDB" id="A0AAV0AXH9"/>
<feature type="region of interest" description="Disordered" evidence="6">
    <location>
        <begin position="190"/>
        <end position="214"/>
    </location>
</feature>
<evidence type="ECO:0000256" key="2">
    <source>
        <dbReference type="ARBA" id="ARBA00009368"/>
    </source>
</evidence>
<sequence>MGIDSYLQGYDRELDSDPEEPMAFEEQFILKMPPGPDCERLRELVEKRKDIESSEENVYLMFKDSRRGIFNIGKKMFGMKLVDLPCIIESQKTFDNKHLFKVADICQMVLVDDTPISDESTVTQGNFNIEDFIYPHGITPPLHHVRKRRFRKRLNKRTIETVERAVERLLEEDSRADQVIIDIVDNVRDLSDSEGDEHQPPMSAQIGGTNPLTSKIVYNKPKPNISINNKLSNQNLDSAYGQSKESIRDPGNFANYEQDGSHQPGMAQTPAGDSMSGQTPAADLEDFDEQAAMALDDEEGSIDSDLAAEIEAGLMEGAAAEERAAAGLTGPEDGEEGEEDDSEDLFGNGDDDDEEDDDDDDDDDEEESLQMVEDRQRVKLLQGEVKDLEVVVNRKRGEIAKAANVILKRRFEEALKKLSNELESKKTQLNTAQLNLQNAAEERKNQREKQENGQLKKHYGSRLSPGVEEDLVQAVSHGENFTGSDDVMK</sequence>
<dbReference type="Proteomes" id="UP001153365">
    <property type="component" value="Unassembled WGS sequence"/>
</dbReference>
<dbReference type="Pfam" id="PF04658">
    <property type="entry name" value="TAFII55_N"/>
    <property type="match status" value="1"/>
</dbReference>
<proteinExistence type="inferred from homology"/>
<evidence type="ECO:0000256" key="5">
    <source>
        <dbReference type="ARBA" id="ARBA00023242"/>
    </source>
</evidence>
<dbReference type="CDD" id="cd08047">
    <property type="entry name" value="TAF7"/>
    <property type="match status" value="1"/>
</dbReference>
<accession>A0AAV0AXH9</accession>
<feature type="region of interest" description="Disordered" evidence="6">
    <location>
        <begin position="320"/>
        <end position="375"/>
    </location>
</feature>
<dbReference type="InterPro" id="IPR006751">
    <property type="entry name" value="TAFII55_prot_cons_reg"/>
</dbReference>
<name>A0AAV0AXH9_PHAPC</name>
<evidence type="ECO:0000256" key="3">
    <source>
        <dbReference type="ARBA" id="ARBA00023015"/>
    </source>
</evidence>
<feature type="compositionally biased region" description="Acidic residues" evidence="6">
    <location>
        <begin position="332"/>
        <end position="368"/>
    </location>
</feature>
<feature type="region of interest" description="Disordered" evidence="6">
    <location>
        <begin position="239"/>
        <end position="281"/>
    </location>
</feature>
<feature type="compositionally biased region" description="Basic and acidic residues" evidence="6">
    <location>
        <begin position="190"/>
        <end position="199"/>
    </location>
</feature>
<evidence type="ECO:0000256" key="6">
    <source>
        <dbReference type="SAM" id="MobiDB-lite"/>
    </source>
</evidence>
<keyword evidence="3" id="KW-0805">Transcription regulation</keyword>
<dbReference type="PANTHER" id="PTHR12228">
    <property type="entry name" value="TRANSCRIPTION INITIATION FACTOR TFIID 55 KD SUBUNIT-RELATED"/>
    <property type="match status" value="1"/>
</dbReference>
<reference evidence="8" key="1">
    <citation type="submission" date="2022-06" db="EMBL/GenBank/DDBJ databases">
        <authorList>
            <consortium name="SYNGENTA / RWTH Aachen University"/>
        </authorList>
    </citation>
    <scope>NUCLEOTIDE SEQUENCE</scope>
</reference>
<dbReference type="GO" id="GO:0016251">
    <property type="term" value="F:RNA polymerase II general transcription initiation factor activity"/>
    <property type="evidence" value="ECO:0007669"/>
    <property type="project" value="TreeGrafter"/>
</dbReference>
<dbReference type="GO" id="GO:0005669">
    <property type="term" value="C:transcription factor TFIID complex"/>
    <property type="evidence" value="ECO:0007669"/>
    <property type="project" value="InterPro"/>
</dbReference>